<dbReference type="Pfam" id="PF00580">
    <property type="entry name" value="UvrD-helicase"/>
    <property type="match status" value="1"/>
</dbReference>
<keyword evidence="10" id="KW-1185">Reference proteome</keyword>
<evidence type="ECO:0000256" key="4">
    <source>
        <dbReference type="ARBA" id="ARBA00022806"/>
    </source>
</evidence>
<evidence type="ECO:0000256" key="5">
    <source>
        <dbReference type="ARBA" id="ARBA00022840"/>
    </source>
</evidence>
<evidence type="ECO:0000313" key="10">
    <source>
        <dbReference type="Proteomes" id="UP000580709"/>
    </source>
</evidence>
<evidence type="ECO:0000256" key="2">
    <source>
        <dbReference type="ARBA" id="ARBA00022763"/>
    </source>
</evidence>
<evidence type="ECO:0000256" key="3">
    <source>
        <dbReference type="ARBA" id="ARBA00022801"/>
    </source>
</evidence>
<dbReference type="GO" id="GO:0043138">
    <property type="term" value="F:3'-5' DNA helicase activity"/>
    <property type="evidence" value="ECO:0007669"/>
    <property type="project" value="UniProtKB-EC"/>
</dbReference>
<feature type="domain" description="UvrD-like helicase ATP-binding" evidence="8">
    <location>
        <begin position="2"/>
        <end position="270"/>
    </location>
</feature>
<dbReference type="GO" id="GO:0000725">
    <property type="term" value="P:recombinational repair"/>
    <property type="evidence" value="ECO:0007669"/>
    <property type="project" value="TreeGrafter"/>
</dbReference>
<evidence type="ECO:0000259" key="8">
    <source>
        <dbReference type="PROSITE" id="PS51198"/>
    </source>
</evidence>
<reference evidence="9 10" key="1">
    <citation type="submission" date="2020-07" db="EMBL/GenBank/DDBJ databases">
        <authorList>
            <person name="Khare M."/>
        </authorList>
    </citation>
    <scope>NUCLEOTIDE SEQUENCE [LARGE SCALE GENOMIC DNA]</scope>
    <source>
        <strain evidence="9 10">P8776</strain>
    </source>
</reference>
<keyword evidence="1 7" id="KW-0547">Nucleotide-binding</keyword>
<dbReference type="PROSITE" id="PS51198">
    <property type="entry name" value="UVRD_HELICASE_ATP_BIND"/>
    <property type="match status" value="1"/>
</dbReference>
<dbReference type="Gene3D" id="1.10.10.160">
    <property type="match status" value="1"/>
</dbReference>
<dbReference type="RefSeq" id="WP_181730243.1">
    <property type="nucleotide sequence ID" value="NZ_JACEOR010000653.1"/>
</dbReference>
<dbReference type="GO" id="GO:0003677">
    <property type="term" value="F:DNA binding"/>
    <property type="evidence" value="ECO:0007669"/>
    <property type="project" value="UniProtKB-KW"/>
</dbReference>
<gene>
    <name evidence="9" type="ORF">H0H28_13660</name>
</gene>
<proteinExistence type="predicted"/>
<name>A0A838WVI4_9CORY</name>
<dbReference type="Proteomes" id="UP000580709">
    <property type="component" value="Unassembled WGS sequence"/>
</dbReference>
<dbReference type="InterPro" id="IPR027417">
    <property type="entry name" value="P-loop_NTPase"/>
</dbReference>
<evidence type="ECO:0000256" key="1">
    <source>
        <dbReference type="ARBA" id="ARBA00022741"/>
    </source>
</evidence>
<dbReference type="InterPro" id="IPR014016">
    <property type="entry name" value="UvrD-like_ATP-bd"/>
</dbReference>
<dbReference type="AlphaFoldDB" id="A0A838WVI4"/>
<dbReference type="InterPro" id="IPR013986">
    <property type="entry name" value="DExx_box_DNA_helicase_dom_sf"/>
</dbReference>
<dbReference type="GO" id="GO:0005524">
    <property type="term" value="F:ATP binding"/>
    <property type="evidence" value="ECO:0007669"/>
    <property type="project" value="UniProtKB-UniRule"/>
</dbReference>
<accession>A0A838WVI4</accession>
<dbReference type="EMBL" id="JACEOR010000653">
    <property type="protein sequence ID" value="MBA4506332.1"/>
    <property type="molecule type" value="Genomic_DNA"/>
</dbReference>
<dbReference type="GO" id="GO:0016787">
    <property type="term" value="F:hydrolase activity"/>
    <property type="evidence" value="ECO:0007669"/>
    <property type="project" value="UniProtKB-UniRule"/>
</dbReference>
<evidence type="ECO:0000256" key="6">
    <source>
        <dbReference type="ARBA" id="ARBA00023204"/>
    </source>
</evidence>
<evidence type="ECO:0000313" key="9">
    <source>
        <dbReference type="EMBL" id="MBA4506332.1"/>
    </source>
</evidence>
<comment type="caution">
    <text evidence="9">The sequence shown here is derived from an EMBL/GenBank/DDBJ whole genome shotgun (WGS) entry which is preliminary data.</text>
</comment>
<sequence>MNMEFTSAQRSLIESESGGFFEACPGAGKTQTIVERFARRGSARSRRGVALITFTNAAAEEAQRRCTHKPELLQAPNFVGTIDSFINRFFAAPFYKVKFRRSPTFWESWSSLDIATVQGFKGRSISLDEFRFFRGRAELSQQARRGRSPQECKSLEQRAFQKLKSLLKAGHLDSDTARLLAEVEIEKRTYGIGDLVSARFEEVIVDEVQDCNSADLLILNTLRDAGIRLITVGDIDQSIYEFRGTLVSEVRDFVESGNRQSRINTNFRSSPAICKVVDSLREGSGTDIAGGVASSCEIPVHLVGYGKISDIGPSVKSVMSQYQELSQPVFLAYKGDDAALAAGGRAKGRLSSNKVVVLARSCNQLLNPSSTSAKRTRALIDIGLSLQRLHPDKVLAKASEEKYLASLGLTKGAYRELCLRFAVAAGDPAGLPPSAYREKLVKAVDRLEIDLNRKSLRTPASELWIWEEAPSAEYQYVHSNIHQFKGMETDSVTLIIPHGWQTRKTLQEWREGVGSEARRVLYVGVSRAKRLLILAVHNEHLREVKEILERDNVPLALS</sequence>
<keyword evidence="2" id="KW-0227">DNA damage</keyword>
<dbReference type="Gene3D" id="3.40.50.300">
    <property type="entry name" value="P-loop containing nucleotide triphosphate hydrolases"/>
    <property type="match status" value="2"/>
</dbReference>
<keyword evidence="4 7" id="KW-0347">Helicase</keyword>
<keyword evidence="3 7" id="KW-0378">Hydrolase</keyword>
<organism evidence="9 10">
    <name type="scientific">Corynebacterium sanguinis</name>
    <dbReference type="NCBI Taxonomy" id="2594913"/>
    <lineage>
        <taxon>Bacteria</taxon>
        <taxon>Bacillati</taxon>
        <taxon>Actinomycetota</taxon>
        <taxon>Actinomycetes</taxon>
        <taxon>Mycobacteriales</taxon>
        <taxon>Corynebacteriaceae</taxon>
        <taxon>Corynebacterium</taxon>
    </lineage>
</organism>
<keyword evidence="5 7" id="KW-0067">ATP-binding</keyword>
<feature type="binding site" evidence="7">
    <location>
        <begin position="23"/>
        <end position="30"/>
    </location>
    <ligand>
        <name>ATP</name>
        <dbReference type="ChEBI" id="CHEBI:30616"/>
    </ligand>
</feature>
<protein>
    <submittedName>
        <fullName evidence="9">ATP-dependent helicase</fullName>
    </submittedName>
</protein>
<dbReference type="InterPro" id="IPR000212">
    <property type="entry name" value="DNA_helicase_UvrD/REP"/>
</dbReference>
<evidence type="ECO:0000256" key="7">
    <source>
        <dbReference type="PROSITE-ProRule" id="PRU00560"/>
    </source>
</evidence>
<dbReference type="PANTHER" id="PTHR11070">
    <property type="entry name" value="UVRD / RECB / PCRA DNA HELICASE FAMILY MEMBER"/>
    <property type="match status" value="1"/>
</dbReference>
<dbReference type="SUPFAM" id="SSF52540">
    <property type="entry name" value="P-loop containing nucleoside triphosphate hydrolases"/>
    <property type="match status" value="1"/>
</dbReference>
<keyword evidence="6" id="KW-0234">DNA repair</keyword>